<dbReference type="SUPFAM" id="SSF53098">
    <property type="entry name" value="Ribonuclease H-like"/>
    <property type="match status" value="1"/>
</dbReference>
<dbReference type="EMBL" id="OU015566">
    <property type="protein sequence ID" value="CAG5105118.1"/>
    <property type="molecule type" value="Genomic_DNA"/>
</dbReference>
<dbReference type="InterPro" id="IPR012337">
    <property type="entry name" value="RNaseH-like_sf"/>
</dbReference>
<dbReference type="InterPro" id="IPR036397">
    <property type="entry name" value="RNaseH_sf"/>
</dbReference>
<feature type="compositionally biased region" description="Basic and acidic residues" evidence="1">
    <location>
        <begin position="368"/>
        <end position="380"/>
    </location>
</feature>
<dbReference type="Gene3D" id="3.30.420.10">
    <property type="entry name" value="Ribonuclease H-like superfamily/Ribonuclease H"/>
    <property type="match status" value="1"/>
</dbReference>
<feature type="region of interest" description="Disordered" evidence="1">
    <location>
        <begin position="359"/>
        <end position="389"/>
    </location>
</feature>
<evidence type="ECO:0000256" key="1">
    <source>
        <dbReference type="SAM" id="MobiDB-lite"/>
    </source>
</evidence>
<organism evidence="3 4">
    <name type="scientific">Oikopleura dioica</name>
    <name type="common">Tunicate</name>
    <dbReference type="NCBI Taxonomy" id="34765"/>
    <lineage>
        <taxon>Eukaryota</taxon>
        <taxon>Metazoa</taxon>
        <taxon>Chordata</taxon>
        <taxon>Tunicata</taxon>
        <taxon>Appendicularia</taxon>
        <taxon>Copelata</taxon>
        <taxon>Oikopleuridae</taxon>
        <taxon>Oikopleura</taxon>
    </lineage>
</organism>
<keyword evidence="4" id="KW-1185">Reference proteome</keyword>
<reference evidence="3 4" key="1">
    <citation type="submission" date="2021-04" db="EMBL/GenBank/DDBJ databases">
        <authorList>
            <person name="Bliznina A."/>
        </authorList>
    </citation>
    <scope>NUCLEOTIDE SEQUENCE [LARGE SCALE GENOMIC DNA]</scope>
</reference>
<dbReference type="InterPro" id="IPR001584">
    <property type="entry name" value="Integrase_cat-core"/>
</dbReference>
<dbReference type="InterPro" id="IPR050951">
    <property type="entry name" value="Retrovirus_Pol_polyprotein"/>
</dbReference>
<evidence type="ECO:0000259" key="2">
    <source>
        <dbReference type="PROSITE" id="PS50994"/>
    </source>
</evidence>
<dbReference type="Pfam" id="PF00665">
    <property type="entry name" value="rve"/>
    <property type="match status" value="1"/>
</dbReference>
<evidence type="ECO:0000313" key="4">
    <source>
        <dbReference type="Proteomes" id="UP001158576"/>
    </source>
</evidence>
<name>A0ABN7SP78_OIKDI</name>
<gene>
    <name evidence="3" type="ORF">OKIOD_LOCUS10614</name>
</gene>
<dbReference type="Proteomes" id="UP001158576">
    <property type="component" value="Chromosome 1"/>
</dbReference>
<sequence>MLSVLDREDILIKGRERLVRETTRECLLCHLTSNRYRSSEMKMVMKPNLSGPYRKVFIDLVTFQIETQNREHAVNCLTMVDDFSCRLTYRFVRNKTAAVISKRLLELTCEVGGLGQMEVFSDNGLEFVASKTQDLLEYLQMHAGQISPTNARANKVERCHKSIRDNLRAIALTESNAQHKLDLAVSTYNHQVKSSLDMMTPMEVLGIKPPRYFSAYLQHRQNEPKCDSIREFTQNINILFKNLSAFKLNRYLFKSEDSAPLLSEGDIVVLKENSLRKHDPGLSGPYVITNTRSNNCHDIENLFTSQKLMRNGRFLRKVHLSEEDKKNLTSKNLFIRKSGHILFDDNEIDLAKSSLEQEPEFLLQPQESKTKPKPKSDSKVESSYNLRKR</sequence>
<dbReference type="PANTHER" id="PTHR37984:SF5">
    <property type="entry name" value="PROTEIN NYNRIN-LIKE"/>
    <property type="match status" value="1"/>
</dbReference>
<feature type="domain" description="Integrase catalytic" evidence="2">
    <location>
        <begin position="48"/>
        <end position="209"/>
    </location>
</feature>
<proteinExistence type="predicted"/>
<accession>A0ABN7SP78</accession>
<evidence type="ECO:0000313" key="3">
    <source>
        <dbReference type="EMBL" id="CAG5105118.1"/>
    </source>
</evidence>
<dbReference type="PANTHER" id="PTHR37984">
    <property type="entry name" value="PROTEIN CBG26694"/>
    <property type="match status" value="1"/>
</dbReference>
<protein>
    <submittedName>
        <fullName evidence="3">Oidioi.mRNA.OKI2018_I69.chr1.g1849.t1.cds</fullName>
    </submittedName>
</protein>
<dbReference type="PROSITE" id="PS50994">
    <property type="entry name" value="INTEGRASE"/>
    <property type="match status" value="1"/>
</dbReference>